<feature type="domain" description="OmpR/PhoB-type" evidence="9">
    <location>
        <begin position="126"/>
        <end position="228"/>
    </location>
</feature>
<dbReference type="PROSITE" id="PS51755">
    <property type="entry name" value="OMPR_PHOB"/>
    <property type="match status" value="1"/>
</dbReference>
<dbReference type="Pfam" id="PF00072">
    <property type="entry name" value="Response_reg"/>
    <property type="match status" value="1"/>
</dbReference>
<feature type="modified residue" description="4-aspartylphosphate" evidence="6">
    <location>
        <position position="46"/>
    </location>
</feature>
<dbReference type="SMART" id="SM00448">
    <property type="entry name" value="REC"/>
    <property type="match status" value="1"/>
</dbReference>
<comment type="caution">
    <text evidence="10">The sequence shown here is derived from an EMBL/GenBank/DDBJ whole genome shotgun (WGS) entry which is preliminary data.</text>
</comment>
<dbReference type="PROSITE" id="PS50110">
    <property type="entry name" value="RESPONSE_REGULATORY"/>
    <property type="match status" value="1"/>
</dbReference>
<dbReference type="Pfam" id="PF00486">
    <property type="entry name" value="Trans_reg_C"/>
    <property type="match status" value="1"/>
</dbReference>
<keyword evidence="1 6" id="KW-0597">Phosphoprotein</keyword>
<sequence>MEDDHDLRQSLADYLRLRNIHVTEAPSGIAFYKALRQERYDIAVLDVNLPDVSGFELARDLAAQPGMGIILLTARTGRDDRVRGYAEGADLYLTKPVDTEELALAILNLGRRMRRGSDEPAGGRGATVVEAPDGAGWRLDRQTQMLRSPDTRSVKLSVREVILIEHLAARPDETVSRDLIMGLFGHARIDPESRRFDALLARLRSKLKAAGMECPLQVVHSAGVRLVKRIDIV</sequence>
<protein>
    <submittedName>
        <fullName evidence="10">Response regulator transcription factor</fullName>
    </submittedName>
</protein>
<dbReference type="RefSeq" id="WP_260348188.1">
    <property type="nucleotide sequence ID" value="NZ_JAOAOS010000004.1"/>
</dbReference>
<dbReference type="Gene3D" id="3.40.50.2300">
    <property type="match status" value="1"/>
</dbReference>
<keyword evidence="2" id="KW-0902">Two-component regulatory system</keyword>
<evidence type="ECO:0000313" key="11">
    <source>
        <dbReference type="Proteomes" id="UP001595976"/>
    </source>
</evidence>
<evidence type="ECO:0000256" key="3">
    <source>
        <dbReference type="ARBA" id="ARBA00023015"/>
    </source>
</evidence>
<evidence type="ECO:0000313" key="10">
    <source>
        <dbReference type="EMBL" id="MFC5293594.1"/>
    </source>
</evidence>
<feature type="domain" description="Response regulatory" evidence="8">
    <location>
        <begin position="1"/>
        <end position="110"/>
    </location>
</feature>
<evidence type="ECO:0000256" key="2">
    <source>
        <dbReference type="ARBA" id="ARBA00023012"/>
    </source>
</evidence>
<dbReference type="InterPro" id="IPR001789">
    <property type="entry name" value="Sig_transdc_resp-reg_receiver"/>
</dbReference>
<keyword evidence="11" id="KW-1185">Reference proteome</keyword>
<keyword evidence="3" id="KW-0805">Transcription regulation</keyword>
<dbReference type="InterPro" id="IPR001867">
    <property type="entry name" value="OmpR/PhoB-type_DNA-bd"/>
</dbReference>
<evidence type="ECO:0000256" key="1">
    <source>
        <dbReference type="ARBA" id="ARBA00022553"/>
    </source>
</evidence>
<dbReference type="PANTHER" id="PTHR48111">
    <property type="entry name" value="REGULATOR OF RPOS"/>
    <property type="match status" value="1"/>
</dbReference>
<dbReference type="EMBL" id="JBHSLI010000004">
    <property type="protein sequence ID" value="MFC5293594.1"/>
    <property type="molecule type" value="Genomic_DNA"/>
</dbReference>
<accession>A0ABW0F6C7</accession>
<feature type="DNA-binding region" description="OmpR/PhoB-type" evidence="7">
    <location>
        <begin position="126"/>
        <end position="228"/>
    </location>
</feature>
<name>A0ABW0F6C7_9HYPH</name>
<evidence type="ECO:0000256" key="4">
    <source>
        <dbReference type="ARBA" id="ARBA00023125"/>
    </source>
</evidence>
<dbReference type="Proteomes" id="UP001595976">
    <property type="component" value="Unassembled WGS sequence"/>
</dbReference>
<dbReference type="SUPFAM" id="SSF52172">
    <property type="entry name" value="CheY-like"/>
    <property type="match status" value="1"/>
</dbReference>
<dbReference type="SUPFAM" id="SSF46894">
    <property type="entry name" value="C-terminal effector domain of the bipartite response regulators"/>
    <property type="match status" value="1"/>
</dbReference>
<keyword evidence="4 7" id="KW-0238">DNA-binding</keyword>
<dbReference type="InterPro" id="IPR036388">
    <property type="entry name" value="WH-like_DNA-bd_sf"/>
</dbReference>
<evidence type="ECO:0000256" key="5">
    <source>
        <dbReference type="ARBA" id="ARBA00023163"/>
    </source>
</evidence>
<dbReference type="InterPro" id="IPR016032">
    <property type="entry name" value="Sig_transdc_resp-reg_C-effctor"/>
</dbReference>
<dbReference type="CDD" id="cd17574">
    <property type="entry name" value="REC_OmpR"/>
    <property type="match status" value="1"/>
</dbReference>
<evidence type="ECO:0000256" key="6">
    <source>
        <dbReference type="PROSITE-ProRule" id="PRU00169"/>
    </source>
</evidence>
<proteinExistence type="predicted"/>
<evidence type="ECO:0000256" key="7">
    <source>
        <dbReference type="PROSITE-ProRule" id="PRU01091"/>
    </source>
</evidence>
<keyword evidence="5" id="KW-0804">Transcription</keyword>
<dbReference type="Gene3D" id="1.10.10.10">
    <property type="entry name" value="Winged helix-like DNA-binding domain superfamily/Winged helix DNA-binding domain"/>
    <property type="match status" value="1"/>
</dbReference>
<dbReference type="SMART" id="SM00862">
    <property type="entry name" value="Trans_reg_C"/>
    <property type="match status" value="1"/>
</dbReference>
<evidence type="ECO:0000259" key="9">
    <source>
        <dbReference type="PROSITE" id="PS51755"/>
    </source>
</evidence>
<dbReference type="InterPro" id="IPR011006">
    <property type="entry name" value="CheY-like_superfamily"/>
</dbReference>
<dbReference type="PANTHER" id="PTHR48111:SF1">
    <property type="entry name" value="TWO-COMPONENT RESPONSE REGULATOR ORR33"/>
    <property type="match status" value="1"/>
</dbReference>
<gene>
    <name evidence="10" type="ORF">ACFPK2_11405</name>
</gene>
<organism evidence="10 11">
    <name type="scientific">Bosea minatitlanensis</name>
    <dbReference type="NCBI Taxonomy" id="128782"/>
    <lineage>
        <taxon>Bacteria</taxon>
        <taxon>Pseudomonadati</taxon>
        <taxon>Pseudomonadota</taxon>
        <taxon>Alphaproteobacteria</taxon>
        <taxon>Hyphomicrobiales</taxon>
        <taxon>Boseaceae</taxon>
        <taxon>Bosea</taxon>
    </lineage>
</organism>
<reference evidence="11" key="1">
    <citation type="journal article" date="2019" name="Int. J. Syst. Evol. Microbiol.">
        <title>The Global Catalogue of Microorganisms (GCM) 10K type strain sequencing project: providing services to taxonomists for standard genome sequencing and annotation.</title>
        <authorList>
            <consortium name="The Broad Institute Genomics Platform"/>
            <consortium name="The Broad Institute Genome Sequencing Center for Infectious Disease"/>
            <person name="Wu L."/>
            <person name="Ma J."/>
        </authorList>
    </citation>
    <scope>NUCLEOTIDE SEQUENCE [LARGE SCALE GENOMIC DNA]</scope>
    <source>
        <strain evidence="11">CGMCC 1.15643</strain>
    </source>
</reference>
<dbReference type="InterPro" id="IPR039420">
    <property type="entry name" value="WalR-like"/>
</dbReference>
<evidence type="ECO:0000259" key="8">
    <source>
        <dbReference type="PROSITE" id="PS50110"/>
    </source>
</evidence>